<keyword evidence="4" id="KW-1185">Reference proteome</keyword>
<keyword evidence="2" id="KW-0472">Membrane</keyword>
<sequence length="102" mass="12042">MMNCGYDHSFFNLSRLLHFVGFVAEYISVLFTVSRFCRMARELKYMMKPWIEAAPPSLIDFPSRASNIPKLETIKEERAEEEYEDDDDYEDNHESKNFINCG</sequence>
<evidence type="ECO:0000313" key="4">
    <source>
        <dbReference type="Proteomes" id="UP001472677"/>
    </source>
</evidence>
<feature type="region of interest" description="Disordered" evidence="1">
    <location>
        <begin position="74"/>
        <end position="102"/>
    </location>
</feature>
<keyword evidence="2" id="KW-1133">Transmembrane helix</keyword>
<evidence type="ECO:0000313" key="3">
    <source>
        <dbReference type="EMBL" id="KAK8491745.1"/>
    </source>
</evidence>
<dbReference type="EMBL" id="JBBPBM010000759">
    <property type="protein sequence ID" value="KAK8491745.1"/>
    <property type="molecule type" value="Genomic_DNA"/>
</dbReference>
<dbReference type="PANTHER" id="PTHR36063">
    <property type="entry name" value="ARABIDOPSIS THALIANA GENOMIC DNA, CHROMOSOME 5, P1 CLONE:MOK16"/>
    <property type="match status" value="1"/>
</dbReference>
<evidence type="ECO:0000256" key="2">
    <source>
        <dbReference type="SAM" id="Phobius"/>
    </source>
</evidence>
<name>A0ABR2AEZ1_9ROSI</name>
<dbReference type="Proteomes" id="UP001472677">
    <property type="component" value="Unassembled WGS sequence"/>
</dbReference>
<feature type="transmembrane region" description="Helical" evidence="2">
    <location>
        <begin position="16"/>
        <end position="37"/>
    </location>
</feature>
<gene>
    <name evidence="3" type="ORF">V6N12_055697</name>
</gene>
<accession>A0ABR2AEZ1</accession>
<keyword evidence="2" id="KW-0812">Transmembrane</keyword>
<proteinExistence type="predicted"/>
<organism evidence="3 4">
    <name type="scientific">Hibiscus sabdariffa</name>
    <name type="common">roselle</name>
    <dbReference type="NCBI Taxonomy" id="183260"/>
    <lineage>
        <taxon>Eukaryota</taxon>
        <taxon>Viridiplantae</taxon>
        <taxon>Streptophyta</taxon>
        <taxon>Embryophyta</taxon>
        <taxon>Tracheophyta</taxon>
        <taxon>Spermatophyta</taxon>
        <taxon>Magnoliopsida</taxon>
        <taxon>eudicotyledons</taxon>
        <taxon>Gunneridae</taxon>
        <taxon>Pentapetalae</taxon>
        <taxon>rosids</taxon>
        <taxon>malvids</taxon>
        <taxon>Malvales</taxon>
        <taxon>Malvaceae</taxon>
        <taxon>Malvoideae</taxon>
        <taxon>Hibiscus</taxon>
    </lineage>
</organism>
<reference evidence="3 4" key="1">
    <citation type="journal article" date="2024" name="G3 (Bethesda)">
        <title>Genome assembly of Hibiscus sabdariffa L. provides insights into metabolisms of medicinal natural products.</title>
        <authorList>
            <person name="Kim T."/>
        </authorList>
    </citation>
    <scope>NUCLEOTIDE SEQUENCE [LARGE SCALE GENOMIC DNA]</scope>
    <source>
        <strain evidence="3">TK-2024</strain>
        <tissue evidence="3">Old leaves</tissue>
    </source>
</reference>
<feature type="compositionally biased region" description="Acidic residues" evidence="1">
    <location>
        <begin position="79"/>
        <end position="91"/>
    </location>
</feature>
<dbReference type="PANTHER" id="PTHR36063:SF1">
    <property type="entry name" value="ARABIDOPSIS THALIANA GENOMIC DNA, CHROMOSOME 5, P1 CLONE:MOK16"/>
    <property type="match status" value="1"/>
</dbReference>
<protein>
    <submittedName>
        <fullName evidence="3">Uncharacterized protein</fullName>
    </submittedName>
</protein>
<evidence type="ECO:0000256" key="1">
    <source>
        <dbReference type="SAM" id="MobiDB-lite"/>
    </source>
</evidence>
<comment type="caution">
    <text evidence="3">The sequence shown here is derived from an EMBL/GenBank/DDBJ whole genome shotgun (WGS) entry which is preliminary data.</text>
</comment>